<dbReference type="EMBL" id="CP007174">
    <property type="protein sequence ID" value="AIF83750.1"/>
    <property type="molecule type" value="Genomic_DNA"/>
</dbReference>
<feature type="domain" description="C2H2-type" evidence="1">
    <location>
        <begin position="26"/>
        <end position="47"/>
    </location>
</feature>
<evidence type="ECO:0000259" key="1">
    <source>
        <dbReference type="PROSITE" id="PS00028"/>
    </source>
</evidence>
<evidence type="ECO:0000313" key="2">
    <source>
        <dbReference type="EMBL" id="AIF83750.1"/>
    </source>
</evidence>
<dbReference type="KEGG" id="nev:NTE_01689"/>
<dbReference type="Proteomes" id="UP000028194">
    <property type="component" value="Chromosome"/>
</dbReference>
<dbReference type="PROSITE" id="PS00028">
    <property type="entry name" value="ZINC_FINGER_C2H2_1"/>
    <property type="match status" value="1"/>
</dbReference>
<protein>
    <recommendedName>
        <fullName evidence="1">C2H2-type domain-containing protein</fullName>
    </recommendedName>
</protein>
<dbReference type="InterPro" id="IPR013087">
    <property type="entry name" value="Znf_C2H2_type"/>
</dbReference>
<dbReference type="AlphaFoldDB" id="A0A075MRP5"/>
<proteinExistence type="predicted"/>
<keyword evidence="3" id="KW-1185">Reference proteome</keyword>
<organism evidence="2 3">
    <name type="scientific">Candidatus Nitrososphaera evergladensis SR1</name>
    <dbReference type="NCBI Taxonomy" id="1459636"/>
    <lineage>
        <taxon>Archaea</taxon>
        <taxon>Nitrososphaerota</taxon>
        <taxon>Nitrososphaeria</taxon>
        <taxon>Nitrososphaerales</taxon>
        <taxon>Nitrososphaeraceae</taxon>
        <taxon>Nitrososphaera</taxon>
    </lineage>
</organism>
<gene>
    <name evidence="2" type="ORF">NTE_01689</name>
</gene>
<accession>A0A075MRP5</accession>
<sequence>MFGFGIILTALADRLAQRRNKERKRCDICRQRFDTYEAAEEHRRKVHADVMI</sequence>
<name>A0A075MRP5_9ARCH</name>
<evidence type="ECO:0000313" key="3">
    <source>
        <dbReference type="Proteomes" id="UP000028194"/>
    </source>
</evidence>
<dbReference type="HOGENOM" id="CLU_214147_0_0_2"/>
<reference evidence="2 3" key="1">
    <citation type="journal article" date="2014" name="PLoS ONE">
        <title>Genome Sequence of Candidatus Nitrososphaera evergladensis from Group I.1b Enriched from Everglades Soil Reveals Novel Genomic Features of the Ammonia-Oxidizing Archaea.</title>
        <authorList>
            <person name="Zhalnina K.V."/>
            <person name="Dias R."/>
            <person name="Leonard M.T."/>
            <person name="Dorr de Quadros P."/>
            <person name="Camargo F.A."/>
            <person name="Drew J.C."/>
            <person name="Farmerie W.G."/>
            <person name="Daroub S.H."/>
            <person name="Triplett E.W."/>
        </authorList>
    </citation>
    <scope>NUCLEOTIDE SEQUENCE [LARGE SCALE GENOMIC DNA]</scope>
    <source>
        <strain evidence="2 3">SR1</strain>
    </source>
</reference>